<gene>
    <name evidence="1" type="ORF">JR316_0006452</name>
</gene>
<organism evidence="1 2">
    <name type="scientific">Psilocybe cubensis</name>
    <name type="common">Psychedelic mushroom</name>
    <name type="synonym">Stropharia cubensis</name>
    <dbReference type="NCBI Taxonomy" id="181762"/>
    <lineage>
        <taxon>Eukaryota</taxon>
        <taxon>Fungi</taxon>
        <taxon>Dikarya</taxon>
        <taxon>Basidiomycota</taxon>
        <taxon>Agaricomycotina</taxon>
        <taxon>Agaricomycetes</taxon>
        <taxon>Agaricomycetidae</taxon>
        <taxon>Agaricales</taxon>
        <taxon>Agaricineae</taxon>
        <taxon>Strophariaceae</taxon>
        <taxon>Psilocybe</taxon>
    </lineage>
</organism>
<evidence type="ECO:0000313" key="1">
    <source>
        <dbReference type="EMBL" id="KAH9481922.1"/>
    </source>
</evidence>
<sequence>MVASRNKMRLYLGYWWRQATLENPGKYHVGLFLTPKNPKNDKRTATIYHAVNRITDGGIWKFECIPASCRTPRRAGCMLLGKVPPKFGPKDIEEILRRVRVPSQEEAEEEKWRCRHWVCDALTLLVVEGVIPELPVSPHDLWDTGRIFVESRTSGIPNYGKPLYTCNTMGEEIPSEISALDTH</sequence>
<dbReference type="EMBL" id="JAFIQS020000005">
    <property type="protein sequence ID" value="KAH9481922.1"/>
    <property type="molecule type" value="Genomic_DNA"/>
</dbReference>
<keyword evidence="2" id="KW-1185">Reference proteome</keyword>
<accession>A0ACB8H2M8</accession>
<reference evidence="1" key="1">
    <citation type="submission" date="2021-10" db="EMBL/GenBank/DDBJ databases">
        <title>Psilocybe cubensis genome.</title>
        <authorList>
            <person name="Mckernan K.J."/>
            <person name="Crawford S."/>
            <person name="Trippe A."/>
            <person name="Kane L.T."/>
            <person name="Mclaughlin S."/>
        </authorList>
    </citation>
    <scope>NUCLEOTIDE SEQUENCE</scope>
    <source>
        <strain evidence="1">MGC-MH-2018</strain>
    </source>
</reference>
<protein>
    <submittedName>
        <fullName evidence="1">Uncharacterized protein</fullName>
    </submittedName>
</protein>
<name>A0ACB8H2M8_PSICU</name>
<dbReference type="Proteomes" id="UP000664032">
    <property type="component" value="Unassembled WGS sequence"/>
</dbReference>
<evidence type="ECO:0000313" key="2">
    <source>
        <dbReference type="Proteomes" id="UP000664032"/>
    </source>
</evidence>
<comment type="caution">
    <text evidence="1">The sequence shown here is derived from an EMBL/GenBank/DDBJ whole genome shotgun (WGS) entry which is preliminary data.</text>
</comment>
<proteinExistence type="predicted"/>